<dbReference type="AlphaFoldDB" id="A0A2G9ZFV6"/>
<sequence>MSLTEFLKQPYANAAEKILPKENVEQQRQQVGEKDPQKILCVCMAGVNRSGAIAEELKNRGYESWNKGAHSGVNPITQEDINEADLIIFASVTAVDIAAYNFNLEGKIVRMLPISEAVSPAIRRGGAGREKVMGDIRENLDILGLENKAN</sequence>
<evidence type="ECO:0000313" key="1">
    <source>
        <dbReference type="EMBL" id="PIP32053.1"/>
    </source>
</evidence>
<organism evidence="1 2">
    <name type="scientific">bacterium (Candidatus Gribaldobacteria) CG23_combo_of_CG06-09_8_20_14_all_37_87_8</name>
    <dbReference type="NCBI Taxonomy" id="2014278"/>
    <lineage>
        <taxon>Bacteria</taxon>
        <taxon>Candidatus Gribaldobacteria</taxon>
    </lineage>
</organism>
<comment type="caution">
    <text evidence="1">The sequence shown here is derived from an EMBL/GenBank/DDBJ whole genome shotgun (WGS) entry which is preliminary data.</text>
</comment>
<name>A0A2G9ZFV6_9BACT</name>
<dbReference type="EMBL" id="PCSB01000007">
    <property type="protein sequence ID" value="PIP32053.1"/>
    <property type="molecule type" value="Genomic_DNA"/>
</dbReference>
<reference evidence="1 2" key="1">
    <citation type="submission" date="2017-09" db="EMBL/GenBank/DDBJ databases">
        <title>Depth-based differentiation of microbial function through sediment-hosted aquifers and enrichment of novel symbionts in the deep terrestrial subsurface.</title>
        <authorList>
            <person name="Probst A.J."/>
            <person name="Ladd B."/>
            <person name="Jarett J.K."/>
            <person name="Geller-Mcgrath D.E."/>
            <person name="Sieber C.M."/>
            <person name="Emerson J.B."/>
            <person name="Anantharaman K."/>
            <person name="Thomas B.C."/>
            <person name="Malmstrom R."/>
            <person name="Stieglmeier M."/>
            <person name="Klingl A."/>
            <person name="Woyke T."/>
            <person name="Ryan C.M."/>
            <person name="Banfield J.F."/>
        </authorList>
    </citation>
    <scope>NUCLEOTIDE SEQUENCE [LARGE SCALE GENOMIC DNA]</scope>
    <source>
        <strain evidence="1">CG23_combo_of_CG06-09_8_20_14_all_37_87_8</strain>
    </source>
</reference>
<proteinExistence type="predicted"/>
<gene>
    <name evidence="1" type="ORF">COX24_00330</name>
</gene>
<protein>
    <recommendedName>
        <fullName evidence="3">Phosphotyrosine protein phosphatase I domain-containing protein</fullName>
    </recommendedName>
</protein>
<accession>A0A2G9ZFV6</accession>
<evidence type="ECO:0008006" key="3">
    <source>
        <dbReference type="Google" id="ProtNLM"/>
    </source>
</evidence>
<evidence type="ECO:0000313" key="2">
    <source>
        <dbReference type="Proteomes" id="UP000230447"/>
    </source>
</evidence>
<dbReference type="Proteomes" id="UP000230447">
    <property type="component" value="Unassembled WGS sequence"/>
</dbReference>